<feature type="compositionally biased region" description="Basic and acidic residues" evidence="3">
    <location>
        <begin position="66"/>
        <end position="77"/>
    </location>
</feature>
<keyword evidence="6" id="KW-1185">Reference proteome</keyword>
<feature type="compositionally biased region" description="Low complexity" evidence="3">
    <location>
        <begin position="26"/>
        <end position="50"/>
    </location>
</feature>
<reference evidence="5 6" key="1">
    <citation type="submission" date="2023-01" db="EMBL/GenBank/DDBJ databases">
        <title>Analysis of 21 Apiospora genomes using comparative genomics revels a genus with tremendous synthesis potential of carbohydrate active enzymes and secondary metabolites.</title>
        <authorList>
            <person name="Sorensen T."/>
        </authorList>
    </citation>
    <scope>NUCLEOTIDE SEQUENCE [LARGE SCALE GENOMIC DNA]</scope>
    <source>
        <strain evidence="5 6">CBS 83171</strain>
    </source>
</reference>
<evidence type="ECO:0000313" key="6">
    <source>
        <dbReference type="Proteomes" id="UP001446871"/>
    </source>
</evidence>
<sequence length="288" mass="31404">MAPKRKAPAAVEDEANLRRSTRRKPSAPFDAPAKATATATRTAKRNASAAVPAEDNSPSSGRRSSMKTDDDSKEKAGKTGTQAKPEPKAAKAVKATRKESASEAKSDEGPSGPSSEKSYWLLKAEPETRSENGVDVRFSIDDLASRTEPEPWDGIRNYAARNNLRAMKTGDVAFFYHSNCKEPGIVGTMEIVQEHSPDLSAHDPKAPYYDASSKPSDPKWSVVHVEFRSKFAQQIGLKELREMGKPGQPLENMQLLKQSRLSVSRVGPTEFEYLIGVAEARGGMSKEV</sequence>
<keyword evidence="2" id="KW-0539">Nucleus</keyword>
<comment type="caution">
    <text evidence="5">The sequence shown here is derived from an EMBL/GenBank/DDBJ whole genome shotgun (WGS) entry which is preliminary data.</text>
</comment>
<feature type="region of interest" description="Disordered" evidence="3">
    <location>
        <begin position="1"/>
        <end position="133"/>
    </location>
</feature>
<dbReference type="SUPFAM" id="SSF88697">
    <property type="entry name" value="PUA domain-like"/>
    <property type="match status" value="1"/>
</dbReference>
<dbReference type="InterPro" id="IPR002740">
    <property type="entry name" value="EVE_domain"/>
</dbReference>
<evidence type="ECO:0000256" key="2">
    <source>
        <dbReference type="ARBA" id="ARBA00023242"/>
    </source>
</evidence>
<feature type="compositionally biased region" description="Basic and acidic residues" evidence="3">
    <location>
        <begin position="124"/>
        <end position="133"/>
    </location>
</feature>
<gene>
    <name evidence="5" type="ORF">PG996_014941</name>
</gene>
<evidence type="ECO:0000313" key="5">
    <source>
        <dbReference type="EMBL" id="KAK8046877.1"/>
    </source>
</evidence>
<dbReference type="Gene3D" id="3.10.590.10">
    <property type="entry name" value="ph1033 like domains"/>
    <property type="match status" value="1"/>
</dbReference>
<dbReference type="InterPro" id="IPR052181">
    <property type="entry name" value="5hmC_binding"/>
</dbReference>
<evidence type="ECO:0000259" key="4">
    <source>
        <dbReference type="Pfam" id="PF01878"/>
    </source>
</evidence>
<comment type="subcellular location">
    <subcellularLocation>
        <location evidence="1">Nucleus</location>
    </subcellularLocation>
</comment>
<feature type="compositionally biased region" description="Basic and acidic residues" evidence="3">
    <location>
        <begin position="96"/>
        <end position="108"/>
    </location>
</feature>
<protein>
    <recommendedName>
        <fullName evidence="4">EVE domain-containing protein</fullName>
    </recommendedName>
</protein>
<dbReference type="InterPro" id="IPR015947">
    <property type="entry name" value="PUA-like_sf"/>
</dbReference>
<evidence type="ECO:0000256" key="1">
    <source>
        <dbReference type="ARBA" id="ARBA00004123"/>
    </source>
</evidence>
<evidence type="ECO:0000256" key="3">
    <source>
        <dbReference type="SAM" id="MobiDB-lite"/>
    </source>
</evidence>
<dbReference type="Pfam" id="PF01878">
    <property type="entry name" value="EVE"/>
    <property type="match status" value="1"/>
</dbReference>
<dbReference type="PANTHER" id="PTHR14087">
    <property type="entry name" value="THYMOCYTE NUCLEAR PROTEIN 1"/>
    <property type="match status" value="1"/>
</dbReference>
<organism evidence="5 6">
    <name type="scientific">Apiospora saccharicola</name>
    <dbReference type="NCBI Taxonomy" id="335842"/>
    <lineage>
        <taxon>Eukaryota</taxon>
        <taxon>Fungi</taxon>
        <taxon>Dikarya</taxon>
        <taxon>Ascomycota</taxon>
        <taxon>Pezizomycotina</taxon>
        <taxon>Sordariomycetes</taxon>
        <taxon>Xylariomycetidae</taxon>
        <taxon>Amphisphaeriales</taxon>
        <taxon>Apiosporaceae</taxon>
        <taxon>Apiospora</taxon>
    </lineage>
</organism>
<dbReference type="EMBL" id="JAQQWM010000009">
    <property type="protein sequence ID" value="KAK8046877.1"/>
    <property type="molecule type" value="Genomic_DNA"/>
</dbReference>
<accession>A0ABR1TJW5</accession>
<dbReference type="Proteomes" id="UP001446871">
    <property type="component" value="Unassembled WGS sequence"/>
</dbReference>
<feature type="domain" description="EVE" evidence="4">
    <location>
        <begin position="119"/>
        <end position="275"/>
    </location>
</feature>
<name>A0ABR1TJW5_9PEZI</name>
<dbReference type="PANTHER" id="PTHR14087:SF7">
    <property type="entry name" value="THYMOCYTE NUCLEAR PROTEIN 1"/>
    <property type="match status" value="1"/>
</dbReference>
<proteinExistence type="predicted"/>
<dbReference type="CDD" id="cd21133">
    <property type="entry name" value="EVE"/>
    <property type="match status" value="1"/>
</dbReference>
<dbReference type="InterPro" id="IPR047197">
    <property type="entry name" value="THYN1-like_EVE"/>
</dbReference>